<comment type="subunit">
    <text evidence="3">Homodimer.</text>
</comment>
<dbReference type="FunFam" id="3.40.50.720:FF:000010">
    <property type="entry name" value="Malate dehydrogenase"/>
    <property type="match status" value="1"/>
</dbReference>
<feature type="binding site" evidence="11">
    <location>
        <position position="132"/>
    </location>
    <ligand>
        <name>NAD(+)</name>
        <dbReference type="ChEBI" id="CHEBI:57540"/>
    </ligand>
</feature>
<feature type="domain" description="Lactate/malate dehydrogenase C-terminal" evidence="14">
    <location>
        <begin position="184"/>
        <end position="350"/>
    </location>
</feature>
<dbReference type="GO" id="GO:0006108">
    <property type="term" value="P:malate metabolic process"/>
    <property type="evidence" value="ECO:0007669"/>
    <property type="project" value="InterPro"/>
</dbReference>
<feature type="domain" description="Lactate/malate dehydrogenase N-terminal" evidence="13">
    <location>
        <begin position="33"/>
        <end position="178"/>
    </location>
</feature>
<dbReference type="SUPFAM" id="SSF51735">
    <property type="entry name" value="NAD(P)-binding Rossmann-fold domains"/>
    <property type="match status" value="1"/>
</dbReference>
<feature type="binding site" evidence="10">
    <location>
        <position position="125"/>
    </location>
    <ligand>
        <name>substrate</name>
    </ligand>
</feature>
<proteinExistence type="inferred from homology"/>
<dbReference type="STRING" id="361077.A0A151Z3K0"/>
<evidence type="ECO:0000313" key="15">
    <source>
        <dbReference type="EMBL" id="KYQ88543.1"/>
    </source>
</evidence>
<feature type="binding site" evidence="11">
    <location>
        <begin position="157"/>
        <end position="159"/>
    </location>
    <ligand>
        <name>NAD(+)</name>
        <dbReference type="ChEBI" id="CHEBI:57540"/>
    </ligand>
</feature>
<dbReference type="CDD" id="cd01338">
    <property type="entry name" value="MDH_chloroplast-like"/>
    <property type="match status" value="1"/>
</dbReference>
<feature type="binding site" evidence="10">
    <location>
        <position position="119"/>
    </location>
    <ligand>
        <name>substrate</name>
    </ligand>
</feature>
<evidence type="ECO:0000256" key="7">
    <source>
        <dbReference type="ARBA" id="ARBA00023027"/>
    </source>
</evidence>
<feature type="active site" description="Proton acceptor" evidence="9">
    <location>
        <position position="215"/>
    </location>
</feature>
<evidence type="ECO:0000256" key="1">
    <source>
        <dbReference type="ARBA" id="ARBA00003966"/>
    </source>
</evidence>
<evidence type="ECO:0000259" key="13">
    <source>
        <dbReference type="Pfam" id="PF00056"/>
    </source>
</evidence>
<dbReference type="InterPro" id="IPR001557">
    <property type="entry name" value="L-lactate/malate_DH"/>
</dbReference>
<dbReference type="NCBIfam" id="TIGR01759">
    <property type="entry name" value="MalateDH-SF1"/>
    <property type="match status" value="1"/>
</dbReference>
<keyword evidence="6 12" id="KW-0560">Oxidoreductase</keyword>
<feature type="binding site" evidence="10">
    <location>
        <position position="190"/>
    </location>
    <ligand>
        <name>substrate</name>
    </ligand>
</feature>
<evidence type="ECO:0000256" key="12">
    <source>
        <dbReference type="RuleBase" id="RU003369"/>
    </source>
</evidence>
<evidence type="ECO:0000256" key="10">
    <source>
        <dbReference type="PIRSR" id="PIRSR000102-2"/>
    </source>
</evidence>
<dbReference type="SUPFAM" id="SSF56327">
    <property type="entry name" value="LDH C-terminal domain-like"/>
    <property type="match status" value="1"/>
</dbReference>
<name>A0A151Z3K0_TIELA</name>
<dbReference type="EC" id="1.1.1.37" evidence="4"/>
<dbReference type="NCBIfam" id="NF003916">
    <property type="entry name" value="PRK05442.1"/>
    <property type="match status" value="1"/>
</dbReference>
<keyword evidence="16" id="KW-1185">Reference proteome</keyword>
<comment type="caution">
    <text evidence="15">The sequence shown here is derived from an EMBL/GenBank/DDBJ whole genome shotgun (WGS) entry which is preliminary data.</text>
</comment>
<dbReference type="InterPro" id="IPR036291">
    <property type="entry name" value="NAD(P)-bd_dom_sf"/>
</dbReference>
<dbReference type="Pfam" id="PF02866">
    <property type="entry name" value="Ldh_1_C"/>
    <property type="match status" value="1"/>
</dbReference>
<feature type="binding site" evidence="11">
    <location>
        <begin position="38"/>
        <end position="44"/>
    </location>
    <ligand>
        <name>NAD(+)</name>
        <dbReference type="ChEBI" id="CHEBI:57540"/>
    </ligand>
</feature>
<gene>
    <name evidence="15" type="ORF">DLAC_11267</name>
</gene>
<comment type="similarity">
    <text evidence="2">Belongs to the LDH/MDH superfamily. MDH type 2 family.</text>
</comment>
<evidence type="ECO:0000256" key="3">
    <source>
        <dbReference type="ARBA" id="ARBA00011738"/>
    </source>
</evidence>
<dbReference type="Gene3D" id="3.40.50.720">
    <property type="entry name" value="NAD(P)-binding Rossmann-like Domain"/>
    <property type="match status" value="1"/>
</dbReference>
<sequence length="356" mass="38820">MISQNFSKLLVQSVRNYSTSNFFVSGTGKKPLRVAITGASGQIGYQLCFRIASGEMLGKDQPVILQCLELPQALNALKGVSMELDDCAFPLLKGIVQTDDPNKAFEGADYALLVGARPRSKGMERGDLLKANAEIFSVQGKALNNHANRDTLRVLVVGNPANTNALIAARNAPNIDPKRFSAMTRLDHNRGLAQLAEKLKCSVTDIEKFAIWGNHSATQYPDVTQTVVKGKSAKTLINDEKWIKENFIPTVQQRGAAIIAARGLSSAASAASAAIDHMRDWTFGTNGQWTSMAVYSDGSYGADKGLYFSFPVIVDKNGKYEIVQNIKLDQFSQERFDVTRKELLSEKDGVASLLPN</sequence>
<dbReference type="GO" id="GO:0030060">
    <property type="term" value="F:L-malate dehydrogenase (NAD+) activity"/>
    <property type="evidence" value="ECO:0007669"/>
    <property type="project" value="UniProtKB-EC"/>
</dbReference>
<keyword evidence="5" id="KW-0816">Tricarboxylic acid cycle</keyword>
<keyword evidence="7 11" id="KW-0520">NAD</keyword>
<dbReference type="HAMAP" id="MF_01517">
    <property type="entry name" value="Malate_dehydrog_2"/>
    <property type="match status" value="1"/>
</dbReference>
<evidence type="ECO:0000259" key="14">
    <source>
        <dbReference type="Pfam" id="PF02866"/>
    </source>
</evidence>
<dbReference type="EMBL" id="LODT01000051">
    <property type="protein sequence ID" value="KYQ88543.1"/>
    <property type="molecule type" value="Genomic_DNA"/>
</dbReference>
<dbReference type="Gene3D" id="3.90.110.10">
    <property type="entry name" value="Lactate dehydrogenase/glycoside hydrolase, family 4, C-terminal"/>
    <property type="match status" value="1"/>
</dbReference>
<comment type="catalytic activity">
    <reaction evidence="8">
        <text>(S)-malate + NAD(+) = oxaloacetate + NADH + H(+)</text>
        <dbReference type="Rhea" id="RHEA:21432"/>
        <dbReference type="ChEBI" id="CHEBI:15378"/>
        <dbReference type="ChEBI" id="CHEBI:15589"/>
        <dbReference type="ChEBI" id="CHEBI:16452"/>
        <dbReference type="ChEBI" id="CHEBI:57540"/>
        <dbReference type="ChEBI" id="CHEBI:57945"/>
        <dbReference type="EC" id="1.1.1.37"/>
    </reaction>
</comment>
<evidence type="ECO:0000313" key="16">
    <source>
        <dbReference type="Proteomes" id="UP000076078"/>
    </source>
</evidence>
<dbReference type="GO" id="GO:0006099">
    <property type="term" value="P:tricarboxylic acid cycle"/>
    <property type="evidence" value="ECO:0007669"/>
    <property type="project" value="UniProtKB-KW"/>
</dbReference>
<dbReference type="OrthoDB" id="4069699at2759"/>
<dbReference type="PIRSF" id="PIRSF000102">
    <property type="entry name" value="Lac_mal_DH"/>
    <property type="match status" value="1"/>
</dbReference>
<dbReference type="InParanoid" id="A0A151Z3K0"/>
<organism evidence="15 16">
    <name type="scientific">Tieghemostelium lacteum</name>
    <name type="common">Slime mold</name>
    <name type="synonym">Dictyostelium lacteum</name>
    <dbReference type="NCBI Taxonomy" id="361077"/>
    <lineage>
        <taxon>Eukaryota</taxon>
        <taxon>Amoebozoa</taxon>
        <taxon>Evosea</taxon>
        <taxon>Eumycetozoa</taxon>
        <taxon>Dictyostelia</taxon>
        <taxon>Dictyosteliales</taxon>
        <taxon>Raperosteliaceae</taxon>
        <taxon>Tieghemostelium</taxon>
    </lineage>
</organism>
<dbReference type="InterPro" id="IPR015955">
    <property type="entry name" value="Lactate_DH/Glyco_Ohase_4_C"/>
</dbReference>
<comment type="function">
    <text evidence="1">Catalyzes the reversible oxidation of malate to oxaloacetate.</text>
</comment>
<evidence type="ECO:0000256" key="6">
    <source>
        <dbReference type="ARBA" id="ARBA00023002"/>
    </source>
</evidence>
<feature type="binding site" evidence="10">
    <location>
        <position position="159"/>
    </location>
    <ligand>
        <name>substrate</name>
    </ligand>
</feature>
<dbReference type="PANTHER" id="PTHR23382">
    <property type="entry name" value="MALATE DEHYDROGENASE"/>
    <property type="match status" value="1"/>
</dbReference>
<dbReference type="OMA" id="DHMRDWT"/>
<evidence type="ECO:0000256" key="5">
    <source>
        <dbReference type="ARBA" id="ARBA00022532"/>
    </source>
</evidence>
<reference evidence="15 16" key="1">
    <citation type="submission" date="2015-12" db="EMBL/GenBank/DDBJ databases">
        <title>Dictyostelia acquired genes for synthesis and detection of signals that induce cell-type specialization by lateral gene transfer from prokaryotes.</title>
        <authorList>
            <person name="Gloeckner G."/>
            <person name="Schaap P."/>
        </authorList>
    </citation>
    <scope>NUCLEOTIDE SEQUENCE [LARGE SCALE GENOMIC DNA]</scope>
    <source>
        <strain evidence="15 16">TK</strain>
    </source>
</reference>
<dbReference type="InterPro" id="IPR022383">
    <property type="entry name" value="Lactate/malate_DH_C"/>
</dbReference>
<evidence type="ECO:0000256" key="9">
    <source>
        <dbReference type="PIRSR" id="PIRSR000102-1"/>
    </source>
</evidence>
<dbReference type="InterPro" id="IPR010945">
    <property type="entry name" value="Malate_DH_type2"/>
</dbReference>
<dbReference type="FunCoup" id="A0A151Z3K0">
    <property type="interactions" value="141"/>
</dbReference>
<evidence type="ECO:0000256" key="4">
    <source>
        <dbReference type="ARBA" id="ARBA00012995"/>
    </source>
</evidence>
<dbReference type="InterPro" id="IPR001236">
    <property type="entry name" value="Lactate/malate_DH_N"/>
</dbReference>
<dbReference type="AlphaFoldDB" id="A0A151Z3K0"/>
<evidence type="ECO:0000256" key="2">
    <source>
        <dbReference type="ARBA" id="ARBA00009613"/>
    </source>
</evidence>
<accession>A0A151Z3K0</accession>
<evidence type="ECO:0000256" key="8">
    <source>
        <dbReference type="ARBA" id="ARBA00048313"/>
    </source>
</evidence>
<evidence type="ECO:0000256" key="11">
    <source>
        <dbReference type="PIRSR" id="PIRSR000102-3"/>
    </source>
</evidence>
<protein>
    <recommendedName>
        <fullName evidence="4">malate dehydrogenase</fullName>
        <ecNumber evidence="4">1.1.1.37</ecNumber>
    </recommendedName>
</protein>
<dbReference type="FunFam" id="3.90.110.10:FF:000014">
    <property type="entry name" value="Malate dehydrogenase"/>
    <property type="match status" value="1"/>
</dbReference>
<dbReference type="Pfam" id="PF00056">
    <property type="entry name" value="Ldh_1_N"/>
    <property type="match status" value="1"/>
</dbReference>
<dbReference type="Proteomes" id="UP000076078">
    <property type="component" value="Unassembled WGS sequence"/>
</dbReference>